<sequence length="207" mass="21833">METSEQQENTGHGITSSILADLSREATLRDGLTVFEALELMGRSSFGFVLILLALPALIPLPGPFGMVFGTAVSIISLQFLLGLQPVWLPSLLGKRKLSARALSSMERVASPLVRRIERLVRPNRMQAIAGNNLNYIAAVPVFCLGVAIALPIPFGNMAPVAAICVISIGLVEKDGLIVLCGLGLTMLALAVTGGLLYALLDATLIA</sequence>
<comment type="caution">
    <text evidence="2">The sequence shown here is derived from an EMBL/GenBank/DDBJ whole genome shotgun (WGS) entry which is preliminary data.</text>
</comment>
<dbReference type="EMBL" id="MOEC01000005">
    <property type="protein sequence ID" value="OIS94315.1"/>
    <property type="molecule type" value="Genomic_DNA"/>
</dbReference>
<keyword evidence="1" id="KW-1133">Transmembrane helix</keyword>
<dbReference type="PIRSF" id="PIRSF033239">
    <property type="entry name" value="ExoD"/>
    <property type="match status" value="1"/>
</dbReference>
<dbReference type="PANTHER" id="PTHR41795">
    <property type="entry name" value="EXOPOLYSACCHARIDE SYNTHESIS PROTEIN"/>
    <property type="match status" value="1"/>
</dbReference>
<dbReference type="Pfam" id="PF06055">
    <property type="entry name" value="ExoD"/>
    <property type="match status" value="1"/>
</dbReference>
<dbReference type="PANTHER" id="PTHR41795:SF1">
    <property type="entry name" value="EXOPOLYSACCHARIDE SYNTHESIS PROTEIN"/>
    <property type="match status" value="1"/>
</dbReference>
<feature type="transmembrane region" description="Helical" evidence="1">
    <location>
        <begin position="134"/>
        <end position="156"/>
    </location>
</feature>
<dbReference type="Proteomes" id="UP000182985">
    <property type="component" value="Unassembled WGS sequence"/>
</dbReference>
<organism evidence="2 3">
    <name type="scientific">Brucella cytisi</name>
    <dbReference type="NCBI Taxonomy" id="407152"/>
    <lineage>
        <taxon>Bacteria</taxon>
        <taxon>Pseudomonadati</taxon>
        <taxon>Pseudomonadota</taxon>
        <taxon>Alphaproteobacteria</taxon>
        <taxon>Hyphomicrobiales</taxon>
        <taxon>Brucellaceae</taxon>
        <taxon>Brucella/Ochrobactrum group</taxon>
        <taxon>Brucella</taxon>
    </lineage>
</organism>
<reference evidence="2 3" key="1">
    <citation type="submission" date="2016-10" db="EMBL/GenBank/DDBJ databases">
        <title>The Draft Genome Sequence of the Potato Rhizosphere Bacteria Ochrobactrum sp. IPA7.2.</title>
        <authorList>
            <person name="Gogoleva N.E."/>
            <person name="Khlopko Y.A."/>
            <person name="Burygin G.L."/>
            <person name="Plotnikov A.O."/>
        </authorList>
    </citation>
    <scope>NUCLEOTIDE SEQUENCE [LARGE SCALE GENOMIC DNA]</scope>
    <source>
        <strain evidence="2 3">IPA7.2</strain>
    </source>
</reference>
<feature type="transmembrane region" description="Helical" evidence="1">
    <location>
        <begin position="65"/>
        <end position="89"/>
    </location>
</feature>
<feature type="transmembrane region" description="Helical" evidence="1">
    <location>
        <begin position="40"/>
        <end position="59"/>
    </location>
</feature>
<accession>A0A1J6HPN9</accession>
<keyword evidence="1" id="KW-0812">Transmembrane</keyword>
<dbReference type="AlphaFoldDB" id="A0A1J6HPN9"/>
<evidence type="ECO:0000313" key="2">
    <source>
        <dbReference type="EMBL" id="OIS94315.1"/>
    </source>
</evidence>
<feature type="transmembrane region" description="Helical" evidence="1">
    <location>
        <begin position="176"/>
        <end position="201"/>
    </location>
</feature>
<proteinExistence type="predicted"/>
<keyword evidence="1" id="KW-0472">Membrane</keyword>
<dbReference type="InterPro" id="IPR010331">
    <property type="entry name" value="ExoD"/>
</dbReference>
<name>A0A1J6HPN9_9HYPH</name>
<protein>
    <recommendedName>
        <fullName evidence="4">Exopolysaccharide biosynthesis protein</fullName>
    </recommendedName>
</protein>
<evidence type="ECO:0000256" key="1">
    <source>
        <dbReference type="SAM" id="Phobius"/>
    </source>
</evidence>
<evidence type="ECO:0000313" key="3">
    <source>
        <dbReference type="Proteomes" id="UP000182985"/>
    </source>
</evidence>
<evidence type="ECO:0008006" key="4">
    <source>
        <dbReference type="Google" id="ProtNLM"/>
    </source>
</evidence>
<gene>
    <name evidence="2" type="ORF">BLA27_07350</name>
</gene>
<keyword evidence="3" id="KW-1185">Reference proteome</keyword>